<organism evidence="2 3">
    <name type="scientific">Rhizoctonia solani</name>
    <dbReference type="NCBI Taxonomy" id="456999"/>
    <lineage>
        <taxon>Eukaryota</taxon>
        <taxon>Fungi</taxon>
        <taxon>Dikarya</taxon>
        <taxon>Basidiomycota</taxon>
        <taxon>Agaricomycotina</taxon>
        <taxon>Agaricomycetes</taxon>
        <taxon>Cantharellales</taxon>
        <taxon>Ceratobasidiaceae</taxon>
        <taxon>Rhizoctonia</taxon>
    </lineage>
</organism>
<evidence type="ECO:0000313" key="2">
    <source>
        <dbReference type="EMBL" id="CAE6465154.1"/>
    </source>
</evidence>
<accession>A0A8H3GPC8</accession>
<dbReference type="InterPro" id="IPR001810">
    <property type="entry name" value="F-box_dom"/>
</dbReference>
<dbReference type="Gene3D" id="1.20.1280.50">
    <property type="match status" value="1"/>
</dbReference>
<dbReference type="EMBL" id="CAJMWT010003164">
    <property type="protein sequence ID" value="CAE6465154.1"/>
    <property type="molecule type" value="Genomic_DNA"/>
</dbReference>
<dbReference type="AlphaFoldDB" id="A0A8H3GPC8"/>
<reference evidence="2" key="1">
    <citation type="submission" date="2021-01" db="EMBL/GenBank/DDBJ databases">
        <authorList>
            <person name="Kaushik A."/>
        </authorList>
    </citation>
    <scope>NUCLEOTIDE SEQUENCE</scope>
    <source>
        <strain evidence="2">AG2-2IIIB</strain>
    </source>
</reference>
<evidence type="ECO:0000259" key="1">
    <source>
        <dbReference type="Pfam" id="PF12937"/>
    </source>
</evidence>
<gene>
    <name evidence="2" type="ORF">RDB_LOCUS100430</name>
</gene>
<dbReference type="Pfam" id="PF12937">
    <property type="entry name" value="F-box-like"/>
    <property type="match status" value="1"/>
</dbReference>
<proteinExistence type="predicted"/>
<feature type="domain" description="F-box" evidence="1">
    <location>
        <begin position="91"/>
        <end position="149"/>
    </location>
</feature>
<sequence>MLSTSMLIQQEPTNDIVQQWKDALRNMTSATAAYLDCCKALDVLPLDFARRDDVEAMIDIGFRDMDTLVAQPLSVARSFLARTRNKAAPKISSMPPEILLTIFSLFLNRSQSMRSVRSATFGYYRRLYTLIAVCSMWRRICISHSFLWSLIPVHYYFPNKEDLHNLCRAAGGSKLHLVAELGGTKPPNFNTTLHQLIRNGHCFDTVNLICETQLATKYALEHFLDNPSSTLGSITNMYLYSKTTAHVTDTDIPLELARYVFTRQSPHQASFSELVGSLRSLRIRRTHFHLTNMEFVNLVELWLQELDFTPTGTVQEILRSVSSASNLRIFRVTSILARGGGGSSFSYQRFSFPKLEKLWVEDVQFTVLKALLLSIRPRPDSNETVLRPGSFDGVTQGDLEPVLRGINISTLVLLRYSECWKDMGWLLACIPTLTTIYMDGQTFEKTILENLVRPSGPIGHTPHFPAIRELHITRAV</sequence>
<dbReference type="Proteomes" id="UP000663843">
    <property type="component" value="Unassembled WGS sequence"/>
</dbReference>
<name>A0A8H3GPC8_9AGAM</name>
<comment type="caution">
    <text evidence="2">The sequence shown here is derived from an EMBL/GenBank/DDBJ whole genome shotgun (WGS) entry which is preliminary data.</text>
</comment>
<protein>
    <recommendedName>
        <fullName evidence="1">F-box domain-containing protein</fullName>
    </recommendedName>
</protein>
<evidence type="ECO:0000313" key="3">
    <source>
        <dbReference type="Proteomes" id="UP000663843"/>
    </source>
</evidence>
<dbReference type="SUPFAM" id="SSF52047">
    <property type="entry name" value="RNI-like"/>
    <property type="match status" value="1"/>
</dbReference>